<sequence length="177" mass="18820">MDLMLLRHGHAEDFNPAGDAARALTERGIKHSRRAGRVLRLLDARPEVVLTSPRTRCVETAEAFCDAAEMPGPVIQAWINCGMSPATALSELSAFRDFGRVMLVGHEPDLSGLVEYLLGVGGGAAIEVKKGALVELDMPLSGRGSTLRCLVPPKLMRRANRAIPGDLSADGPRGGLA</sequence>
<dbReference type="Pfam" id="PF00300">
    <property type="entry name" value="His_Phos_1"/>
    <property type="match status" value="1"/>
</dbReference>
<dbReference type="RefSeq" id="WP_200282932.1">
    <property type="nucleotide sequence ID" value="NZ_JAENII010000018.1"/>
</dbReference>
<dbReference type="Gene3D" id="3.40.50.1240">
    <property type="entry name" value="Phosphoglycerate mutase-like"/>
    <property type="match status" value="1"/>
</dbReference>
<dbReference type="InterPro" id="IPR029033">
    <property type="entry name" value="His_PPase_superfam"/>
</dbReference>
<reference evidence="1" key="1">
    <citation type="submission" date="2021-01" db="EMBL/GenBank/DDBJ databases">
        <title>Modified the classification status of verrucomicrobia.</title>
        <authorList>
            <person name="Feng X."/>
        </authorList>
    </citation>
    <scope>NUCLEOTIDE SEQUENCE</scope>
    <source>
        <strain evidence="1">KCTC 22201</strain>
    </source>
</reference>
<proteinExistence type="predicted"/>
<name>A0A934VH80_9BACT</name>
<dbReference type="Proteomes" id="UP000658278">
    <property type="component" value="Unassembled WGS sequence"/>
</dbReference>
<accession>A0A934VH80</accession>
<evidence type="ECO:0000313" key="2">
    <source>
        <dbReference type="Proteomes" id="UP000658278"/>
    </source>
</evidence>
<dbReference type="AlphaFoldDB" id="A0A934VH80"/>
<organism evidence="1 2">
    <name type="scientific">Haloferula rosea</name>
    <dbReference type="NCBI Taxonomy" id="490093"/>
    <lineage>
        <taxon>Bacteria</taxon>
        <taxon>Pseudomonadati</taxon>
        <taxon>Verrucomicrobiota</taxon>
        <taxon>Verrucomicrobiia</taxon>
        <taxon>Verrucomicrobiales</taxon>
        <taxon>Verrucomicrobiaceae</taxon>
        <taxon>Haloferula</taxon>
    </lineage>
</organism>
<protein>
    <submittedName>
        <fullName evidence="1">Histidine phosphatase family protein</fullName>
    </submittedName>
</protein>
<dbReference type="SMART" id="SM00855">
    <property type="entry name" value="PGAM"/>
    <property type="match status" value="1"/>
</dbReference>
<dbReference type="CDD" id="cd07067">
    <property type="entry name" value="HP_PGM_like"/>
    <property type="match status" value="1"/>
</dbReference>
<keyword evidence="2" id="KW-1185">Reference proteome</keyword>
<comment type="caution">
    <text evidence="1">The sequence shown here is derived from an EMBL/GenBank/DDBJ whole genome shotgun (WGS) entry which is preliminary data.</text>
</comment>
<dbReference type="InterPro" id="IPR013078">
    <property type="entry name" value="His_Pase_superF_clade-1"/>
</dbReference>
<gene>
    <name evidence="1" type="ORF">JIN81_17305</name>
</gene>
<dbReference type="EMBL" id="JAENII010000018">
    <property type="protein sequence ID" value="MBK1828796.1"/>
    <property type="molecule type" value="Genomic_DNA"/>
</dbReference>
<evidence type="ECO:0000313" key="1">
    <source>
        <dbReference type="EMBL" id="MBK1828796.1"/>
    </source>
</evidence>
<dbReference type="SUPFAM" id="SSF53254">
    <property type="entry name" value="Phosphoglycerate mutase-like"/>
    <property type="match status" value="1"/>
</dbReference>